<keyword evidence="7" id="KW-1185">Reference proteome</keyword>
<dbReference type="PROSITE" id="PS50975">
    <property type="entry name" value="ATP_GRASP"/>
    <property type="match status" value="1"/>
</dbReference>
<evidence type="ECO:0000256" key="3">
    <source>
        <dbReference type="ARBA" id="ARBA00022840"/>
    </source>
</evidence>
<proteinExistence type="predicted"/>
<sequence length="419" mass="46268">MNSKTQKKMLLLGGGHAEIPLIQAAKALGWYVITTGNAREGLGHPYADKNVFADFSDKEKMLELARRENVQAVCSGCNDFALLSTVYVCEKLGFPGHDSYATSLKLHHKDKYRALATRLDIPTPRAITVTTTDADNNFADFEAAVAGSNTALNGTALTFPLIVKPVDLTGGKGIHRVATIEEARTAYKDAASRTRQDHIVVEEFVQGTNHGFSAMLVKGKVAFAFADNEQYYINKYMVSGANSPSSTSVAGLAKLRDYSEHIAKELHLVDGILHIQYIEKADGTPVIIEICRRPPGDLYIKFVKYATGVDYPKFIIMAETGMDISSIADVPSNGFWLRHCLMADRQAGENGCKGIVRNVLFAPEIEQNIVEKFLWYKPGEIVADKLIYKAGIVFFKFETLEEMQDKTARMTELAKVIVE</sequence>
<evidence type="ECO:0000256" key="2">
    <source>
        <dbReference type="ARBA" id="ARBA00022741"/>
    </source>
</evidence>
<keyword evidence="3 4" id="KW-0067">ATP-binding</keyword>
<dbReference type="Gene3D" id="3.30.470.20">
    <property type="entry name" value="ATP-grasp fold, B domain"/>
    <property type="match status" value="1"/>
</dbReference>
<protein>
    <submittedName>
        <fullName evidence="6">Phosphoribosylaminoimidazole carboxylase (NCAIR synthetase)</fullName>
    </submittedName>
</protein>
<dbReference type="InterPro" id="IPR003806">
    <property type="entry name" value="ATP-grasp_PylC-type"/>
</dbReference>
<dbReference type="EMBL" id="FRAW01000001">
    <property type="protein sequence ID" value="SHK10242.1"/>
    <property type="molecule type" value="Genomic_DNA"/>
</dbReference>
<keyword evidence="2 4" id="KW-0547">Nucleotide-binding</keyword>
<dbReference type="SUPFAM" id="SSF56059">
    <property type="entry name" value="Glutathione synthetase ATP-binding domain-like"/>
    <property type="match status" value="1"/>
</dbReference>
<dbReference type="PANTHER" id="PTHR43585:SF2">
    <property type="entry name" value="ATP-GRASP ENZYME FSQD"/>
    <property type="match status" value="1"/>
</dbReference>
<evidence type="ECO:0000259" key="5">
    <source>
        <dbReference type="PROSITE" id="PS50975"/>
    </source>
</evidence>
<dbReference type="PANTHER" id="PTHR43585">
    <property type="entry name" value="FUMIPYRROLE BIOSYNTHESIS PROTEIN C"/>
    <property type="match status" value="1"/>
</dbReference>
<dbReference type="RefSeq" id="WP_073301672.1">
    <property type="nucleotide sequence ID" value="NZ_FRAW01000001.1"/>
</dbReference>
<dbReference type="InterPro" id="IPR011761">
    <property type="entry name" value="ATP-grasp"/>
</dbReference>
<dbReference type="Proteomes" id="UP000184275">
    <property type="component" value="Unassembled WGS sequence"/>
</dbReference>
<accession>A0A1M6PQR8</accession>
<dbReference type="GO" id="GO:0005524">
    <property type="term" value="F:ATP binding"/>
    <property type="evidence" value="ECO:0007669"/>
    <property type="project" value="UniProtKB-UniRule"/>
</dbReference>
<dbReference type="AlphaFoldDB" id="A0A1M6PQR8"/>
<gene>
    <name evidence="6" type="ORF">SAMN05720469_10174</name>
</gene>
<dbReference type="InterPro" id="IPR013815">
    <property type="entry name" value="ATP_grasp_subdomain_1"/>
</dbReference>
<evidence type="ECO:0000313" key="7">
    <source>
        <dbReference type="Proteomes" id="UP000184275"/>
    </source>
</evidence>
<reference evidence="7" key="1">
    <citation type="submission" date="2016-11" db="EMBL/GenBank/DDBJ databases">
        <authorList>
            <person name="Varghese N."/>
            <person name="Submissions S."/>
        </authorList>
    </citation>
    <scope>NUCLEOTIDE SEQUENCE [LARGE SCALE GENOMIC DNA]</scope>
    <source>
        <strain evidence="7">UWOS</strain>
    </source>
</reference>
<dbReference type="Gene3D" id="3.30.1490.20">
    <property type="entry name" value="ATP-grasp fold, A domain"/>
    <property type="match status" value="1"/>
</dbReference>
<name>A0A1M6PQR8_9BACT</name>
<dbReference type="GO" id="GO:0046872">
    <property type="term" value="F:metal ion binding"/>
    <property type="evidence" value="ECO:0007669"/>
    <property type="project" value="InterPro"/>
</dbReference>
<evidence type="ECO:0000256" key="1">
    <source>
        <dbReference type="ARBA" id="ARBA00022598"/>
    </source>
</evidence>
<dbReference type="Pfam" id="PF02655">
    <property type="entry name" value="ATP-grasp_3"/>
    <property type="match status" value="1"/>
</dbReference>
<evidence type="ECO:0000313" key="6">
    <source>
        <dbReference type="EMBL" id="SHK10242.1"/>
    </source>
</evidence>
<evidence type="ECO:0000256" key="4">
    <source>
        <dbReference type="PROSITE-ProRule" id="PRU00409"/>
    </source>
</evidence>
<dbReference type="InterPro" id="IPR052032">
    <property type="entry name" value="ATP-dep_AA_Ligase"/>
</dbReference>
<organism evidence="6 7">
    <name type="scientific">Fibrobacter intestinalis</name>
    <dbReference type="NCBI Taxonomy" id="28122"/>
    <lineage>
        <taxon>Bacteria</taxon>
        <taxon>Pseudomonadati</taxon>
        <taxon>Fibrobacterota</taxon>
        <taxon>Fibrobacteria</taxon>
        <taxon>Fibrobacterales</taxon>
        <taxon>Fibrobacteraceae</taxon>
        <taxon>Fibrobacter</taxon>
    </lineage>
</organism>
<feature type="domain" description="ATP-grasp" evidence="5">
    <location>
        <begin position="113"/>
        <end position="320"/>
    </location>
</feature>
<dbReference type="Gene3D" id="3.40.50.20">
    <property type="match status" value="1"/>
</dbReference>
<keyword evidence="1" id="KW-0436">Ligase</keyword>
<dbReference type="GO" id="GO:0016874">
    <property type="term" value="F:ligase activity"/>
    <property type="evidence" value="ECO:0007669"/>
    <property type="project" value="UniProtKB-KW"/>
</dbReference>